<dbReference type="GO" id="GO:0032259">
    <property type="term" value="P:methylation"/>
    <property type="evidence" value="ECO:0007669"/>
    <property type="project" value="UniProtKB-KW"/>
</dbReference>
<evidence type="ECO:0000313" key="1">
    <source>
        <dbReference type="EMBL" id="MBW3468559.1"/>
    </source>
</evidence>
<sequence length="261" mass="30216">MTIDLEVYPYLAFLNYWLNKEDKYSLQGPFISGFYTELKSYLKKELQQQDPFVRERAILSTERGQIQVVDYGAGSKKLKEKKRITAQIYKYSTTKRKFSTIYSFLIAQTPAEHVIELGTCLGINTLYLSQETKGKLYSFEGSPSLVEKARSLHQSPQIEYMEGEISDTLPFHLQAKGKVDFVLIDATHTKEATLRYFQIILPYLHEKSIVAIADIYWSREMTTAWKEILRTTEVSLSLDFYECGVLFFRKGITKSHHVLSV</sequence>
<evidence type="ECO:0000313" key="2">
    <source>
        <dbReference type="Proteomes" id="UP000727490"/>
    </source>
</evidence>
<reference evidence="1 2" key="1">
    <citation type="journal article" date="2020" name="Syst. Appl. Microbiol.">
        <title>Arthrospiribacter ruber gen. nov., sp. nov., a novel bacterium isolated from Arthrospira cultures.</title>
        <authorList>
            <person name="Waleron M."/>
            <person name="Misztak A."/>
            <person name="Waleron M.M."/>
            <person name="Furmaniak M."/>
            <person name="Mrozik A."/>
            <person name="Waleron K."/>
        </authorList>
    </citation>
    <scope>NUCLEOTIDE SEQUENCE [LARGE SCALE GENOMIC DNA]</scope>
    <source>
        <strain evidence="1 2">DPMB0001</strain>
    </source>
</reference>
<dbReference type="EMBL" id="RPHB01000005">
    <property type="protein sequence ID" value="MBW3468559.1"/>
    <property type="molecule type" value="Genomic_DNA"/>
</dbReference>
<gene>
    <name evidence="1" type="ORF">EGN73_12150</name>
</gene>
<dbReference type="GO" id="GO:0008168">
    <property type="term" value="F:methyltransferase activity"/>
    <property type="evidence" value="ECO:0007669"/>
    <property type="project" value="UniProtKB-KW"/>
</dbReference>
<dbReference type="Pfam" id="PF13578">
    <property type="entry name" value="Methyltransf_24"/>
    <property type="match status" value="1"/>
</dbReference>
<dbReference type="CDD" id="cd02440">
    <property type="entry name" value="AdoMet_MTases"/>
    <property type="match status" value="1"/>
</dbReference>
<keyword evidence="1" id="KW-0808">Transferase</keyword>
<keyword evidence="2" id="KW-1185">Reference proteome</keyword>
<protein>
    <submittedName>
        <fullName evidence="1">Class I SAM-dependent methyltransferase</fullName>
    </submittedName>
</protein>
<keyword evidence="1" id="KW-0489">Methyltransferase</keyword>
<dbReference type="Proteomes" id="UP000727490">
    <property type="component" value="Unassembled WGS sequence"/>
</dbReference>
<name>A0A951IYM1_9BACT</name>
<proteinExistence type="predicted"/>
<comment type="caution">
    <text evidence="1">The sequence shown here is derived from an EMBL/GenBank/DDBJ whole genome shotgun (WGS) entry which is preliminary data.</text>
</comment>
<organism evidence="1 2">
    <name type="scientific">Arthrospiribacter ruber</name>
    <dbReference type="NCBI Taxonomy" id="2487934"/>
    <lineage>
        <taxon>Bacteria</taxon>
        <taxon>Pseudomonadati</taxon>
        <taxon>Bacteroidota</taxon>
        <taxon>Cytophagia</taxon>
        <taxon>Cytophagales</taxon>
        <taxon>Cyclobacteriaceae</taxon>
        <taxon>Arthrospiribacter</taxon>
    </lineage>
</organism>
<accession>A0A951IYM1</accession>
<dbReference type="AlphaFoldDB" id="A0A951IYM1"/>